<feature type="region of interest" description="Disordered" evidence="1">
    <location>
        <begin position="57"/>
        <end position="98"/>
    </location>
</feature>
<evidence type="ECO:0000256" key="1">
    <source>
        <dbReference type="SAM" id="MobiDB-lite"/>
    </source>
</evidence>
<evidence type="ECO:0000313" key="2">
    <source>
        <dbReference type="EMBL" id="GKU93797.1"/>
    </source>
</evidence>
<accession>A0AAV5I7D8</accession>
<dbReference type="Proteomes" id="UP001054252">
    <property type="component" value="Unassembled WGS sequence"/>
</dbReference>
<reference evidence="2 3" key="1">
    <citation type="journal article" date="2021" name="Commun. Biol.">
        <title>The genome of Shorea leprosula (Dipterocarpaceae) highlights the ecological relevance of drought in aseasonal tropical rainforests.</title>
        <authorList>
            <person name="Ng K.K.S."/>
            <person name="Kobayashi M.J."/>
            <person name="Fawcett J.A."/>
            <person name="Hatakeyama M."/>
            <person name="Paape T."/>
            <person name="Ng C.H."/>
            <person name="Ang C.C."/>
            <person name="Tnah L.H."/>
            <person name="Lee C.T."/>
            <person name="Nishiyama T."/>
            <person name="Sese J."/>
            <person name="O'Brien M.J."/>
            <person name="Copetti D."/>
            <person name="Mohd Noor M.I."/>
            <person name="Ong R.C."/>
            <person name="Putra M."/>
            <person name="Sireger I.Z."/>
            <person name="Indrioko S."/>
            <person name="Kosugi Y."/>
            <person name="Izuno A."/>
            <person name="Isagi Y."/>
            <person name="Lee S.L."/>
            <person name="Shimizu K.K."/>
        </authorList>
    </citation>
    <scope>NUCLEOTIDE SEQUENCE [LARGE SCALE GENOMIC DNA]</scope>
    <source>
        <strain evidence="2">214</strain>
    </source>
</reference>
<feature type="compositionally biased region" description="Basic and acidic residues" evidence="1">
    <location>
        <begin position="61"/>
        <end position="76"/>
    </location>
</feature>
<keyword evidence="3" id="KW-1185">Reference proteome</keyword>
<organism evidence="2 3">
    <name type="scientific">Rubroshorea leprosula</name>
    <dbReference type="NCBI Taxonomy" id="152421"/>
    <lineage>
        <taxon>Eukaryota</taxon>
        <taxon>Viridiplantae</taxon>
        <taxon>Streptophyta</taxon>
        <taxon>Embryophyta</taxon>
        <taxon>Tracheophyta</taxon>
        <taxon>Spermatophyta</taxon>
        <taxon>Magnoliopsida</taxon>
        <taxon>eudicotyledons</taxon>
        <taxon>Gunneridae</taxon>
        <taxon>Pentapetalae</taxon>
        <taxon>rosids</taxon>
        <taxon>malvids</taxon>
        <taxon>Malvales</taxon>
        <taxon>Dipterocarpaceae</taxon>
        <taxon>Rubroshorea</taxon>
    </lineage>
</organism>
<protein>
    <submittedName>
        <fullName evidence="2">Uncharacterized protein</fullName>
    </submittedName>
</protein>
<sequence>MNTGMRKLVLVKLPPIQGCNVEGVDTLGIDLKRKKRGLTVGFAQKTVKGHAGVTGGCVPQLHKDTPSSSETARRSLPEPAQSFSHDFRRHLNNHVSRI</sequence>
<evidence type="ECO:0000313" key="3">
    <source>
        <dbReference type="Proteomes" id="UP001054252"/>
    </source>
</evidence>
<comment type="caution">
    <text evidence="2">The sequence shown here is derived from an EMBL/GenBank/DDBJ whole genome shotgun (WGS) entry which is preliminary data.</text>
</comment>
<dbReference type="EMBL" id="BPVZ01000007">
    <property type="protein sequence ID" value="GKU93797.1"/>
    <property type="molecule type" value="Genomic_DNA"/>
</dbReference>
<dbReference type="AlphaFoldDB" id="A0AAV5I7D8"/>
<proteinExistence type="predicted"/>
<name>A0AAV5I7D8_9ROSI</name>
<gene>
    <name evidence="2" type="ORF">SLEP1_g7361</name>
</gene>
<feature type="compositionally biased region" description="Basic residues" evidence="1">
    <location>
        <begin position="87"/>
        <end position="98"/>
    </location>
</feature>